<proteinExistence type="predicted"/>
<reference evidence="2 3" key="1">
    <citation type="journal article" date="2018" name="Mar. Genomics">
        <title>Complete genome sequence of Marinifilaceae bacterium strain SPP2, isolated from the Antarctic marine sediment.</title>
        <authorList>
            <person name="Watanabe M."/>
            <person name="Kojima H."/>
            <person name="Fukui M."/>
        </authorList>
    </citation>
    <scope>NUCLEOTIDE SEQUENCE [LARGE SCALE GENOMIC DNA]</scope>
    <source>
        <strain evidence="2 3">SPP2</strain>
    </source>
</reference>
<accession>A0A1Y1CP03</accession>
<keyword evidence="1" id="KW-0175">Coiled coil</keyword>
<dbReference type="InterPro" id="IPR011990">
    <property type="entry name" value="TPR-like_helical_dom_sf"/>
</dbReference>
<dbReference type="Proteomes" id="UP000218267">
    <property type="component" value="Chromosome"/>
</dbReference>
<dbReference type="EMBL" id="AP018042">
    <property type="protein sequence ID" value="BAX80981.1"/>
    <property type="molecule type" value="Genomic_DNA"/>
</dbReference>
<dbReference type="OrthoDB" id="1078772at2"/>
<organism evidence="2 3">
    <name type="scientific">Labilibaculum antarcticum</name>
    <dbReference type="NCBI Taxonomy" id="1717717"/>
    <lineage>
        <taxon>Bacteria</taxon>
        <taxon>Pseudomonadati</taxon>
        <taxon>Bacteroidota</taxon>
        <taxon>Bacteroidia</taxon>
        <taxon>Marinilabiliales</taxon>
        <taxon>Marinifilaceae</taxon>
        <taxon>Labilibaculum</taxon>
    </lineage>
</organism>
<evidence type="ECO:0000256" key="1">
    <source>
        <dbReference type="SAM" id="Coils"/>
    </source>
</evidence>
<dbReference type="RefSeq" id="WP_096429876.1">
    <property type="nucleotide sequence ID" value="NZ_AP018042.1"/>
</dbReference>
<evidence type="ECO:0000313" key="2">
    <source>
        <dbReference type="EMBL" id="BAX80981.1"/>
    </source>
</evidence>
<dbReference type="SUPFAM" id="SSF48452">
    <property type="entry name" value="TPR-like"/>
    <property type="match status" value="1"/>
</dbReference>
<name>A0A1Y1CP03_9BACT</name>
<keyword evidence="3" id="KW-1185">Reference proteome</keyword>
<dbReference type="KEGG" id="mbas:ALGA_2668"/>
<evidence type="ECO:0008006" key="4">
    <source>
        <dbReference type="Google" id="ProtNLM"/>
    </source>
</evidence>
<dbReference type="AlphaFoldDB" id="A0A1Y1CP03"/>
<gene>
    <name evidence="2" type="ORF">ALGA_2668</name>
</gene>
<evidence type="ECO:0000313" key="3">
    <source>
        <dbReference type="Proteomes" id="UP000218267"/>
    </source>
</evidence>
<sequence>MGLFNFFKRDKISKYTVEAFDAYNEEESRNEKLKRENREWETEFKHLSDSRIKGSCFEKENKYFEAIEVYLSSVEYGEKSNLLSIANYGHDIERVIILYGKLKQKVYLRQFLERMISTYPDCREAIKWDARLAKIIPDNSAKENTELNAQDIDRPLAQNPSLGAKIQAFKNALPEFNFYYDMPEEMHTMEYLTERNPVSFDRMSELRELRQAFKAVIEKANVAEKRNDVKSAIEAYEKMLVEEYEGREPYERLIILYRKLKWKDEEIRVIQHAIFFFENLRDEQLNYVRTLAEKYGKEDFANDYIAQGMRIQYYGGAFDLYNPFPVIAKWKTRLEKLN</sequence>
<protein>
    <recommendedName>
        <fullName evidence="4">Tetratricopeptide repeat protein</fullName>
    </recommendedName>
</protein>
<feature type="coiled-coil region" evidence="1">
    <location>
        <begin position="23"/>
        <end position="50"/>
    </location>
</feature>
<reference evidence="3" key="2">
    <citation type="journal article" date="2020" name="Antonie Van Leeuwenhoek">
        <title>Labilibaculum antarcticum sp. nov., a novel facultative anaerobic, psychrotorelant bacterium isolated from marine sediment of Antarctica.</title>
        <authorList>
            <person name="Watanabe M."/>
            <person name="Kojima H."/>
            <person name="Fukui M."/>
        </authorList>
    </citation>
    <scope>NUCLEOTIDE SEQUENCE [LARGE SCALE GENOMIC DNA]</scope>
    <source>
        <strain evidence="3">SPP2</strain>
    </source>
</reference>